<accession>K9F6B5</accession>
<evidence type="ECO:0000313" key="2">
    <source>
        <dbReference type="Proteomes" id="UP000009882"/>
    </source>
</evidence>
<sequence>MRAFGITQAQARIFFELAYQQIWLFAMRHYPEMAKDATSKKVVAKTIR</sequence>
<dbReference type="InParanoid" id="K9F6B5"/>
<name>K9F6B5_PEND2</name>
<evidence type="ECO:0000313" key="1">
    <source>
        <dbReference type="EMBL" id="EKV04604.1"/>
    </source>
</evidence>
<dbReference type="Proteomes" id="UP000009882">
    <property type="component" value="Unassembled WGS sequence"/>
</dbReference>
<dbReference type="InterPro" id="IPR022198">
    <property type="entry name" value="DUF3723"/>
</dbReference>
<comment type="caution">
    <text evidence="1">The sequence shown here is derived from an EMBL/GenBank/DDBJ whole genome shotgun (WGS) entry which is preliminary data.</text>
</comment>
<protein>
    <submittedName>
        <fullName evidence="1">Uncharacterized protein</fullName>
    </submittedName>
</protein>
<proteinExistence type="predicted"/>
<keyword evidence="2" id="KW-1185">Reference proteome</keyword>
<dbReference type="STRING" id="1170229.K9F6B5"/>
<dbReference type="HOGENOM" id="CLU_3160152_0_0_1"/>
<dbReference type="AlphaFoldDB" id="K9F6B5"/>
<gene>
    <name evidence="1" type="ORF">PDIG_88310</name>
</gene>
<reference evidence="2" key="1">
    <citation type="journal article" date="2012" name="BMC Genomics">
        <title>Genome sequence of the necrotrophic fungus Penicillium digitatum, the main postharvest pathogen of citrus.</title>
        <authorList>
            <person name="Marcet-Houben M."/>
            <person name="Ballester A.-R."/>
            <person name="de la Fuente B."/>
            <person name="Harries E."/>
            <person name="Marcos J.F."/>
            <person name="Gonzalez-Candelas L."/>
            <person name="Gabaldon T."/>
        </authorList>
    </citation>
    <scope>NUCLEOTIDE SEQUENCE [LARGE SCALE GENOMIC DNA]</scope>
    <source>
        <strain evidence="2">PHI26 / CECT 20796</strain>
    </source>
</reference>
<dbReference type="EMBL" id="AKCT01000324">
    <property type="protein sequence ID" value="EKV04604.1"/>
    <property type="molecule type" value="Genomic_DNA"/>
</dbReference>
<organism evidence="1 2">
    <name type="scientific">Penicillium digitatum (strain PHI26 / CECT 20796)</name>
    <name type="common">Green mold</name>
    <dbReference type="NCBI Taxonomy" id="1170229"/>
    <lineage>
        <taxon>Eukaryota</taxon>
        <taxon>Fungi</taxon>
        <taxon>Dikarya</taxon>
        <taxon>Ascomycota</taxon>
        <taxon>Pezizomycotina</taxon>
        <taxon>Eurotiomycetes</taxon>
        <taxon>Eurotiomycetidae</taxon>
        <taxon>Eurotiales</taxon>
        <taxon>Aspergillaceae</taxon>
        <taxon>Penicillium</taxon>
    </lineage>
</organism>
<dbReference type="Pfam" id="PF12520">
    <property type="entry name" value="DUF3723"/>
    <property type="match status" value="1"/>
</dbReference>